<dbReference type="Proteomes" id="UP000799764">
    <property type="component" value="Unassembled WGS sequence"/>
</dbReference>
<proteinExistence type="inferred from homology"/>
<organism evidence="3 4">
    <name type="scientific">Karstenula rhodostoma CBS 690.94</name>
    <dbReference type="NCBI Taxonomy" id="1392251"/>
    <lineage>
        <taxon>Eukaryota</taxon>
        <taxon>Fungi</taxon>
        <taxon>Dikarya</taxon>
        <taxon>Ascomycota</taxon>
        <taxon>Pezizomycotina</taxon>
        <taxon>Dothideomycetes</taxon>
        <taxon>Pleosporomycetidae</taxon>
        <taxon>Pleosporales</taxon>
        <taxon>Massarineae</taxon>
        <taxon>Didymosphaeriaceae</taxon>
        <taxon>Karstenula</taxon>
    </lineage>
</organism>
<keyword evidence="2" id="KW-0349">Heme</keyword>
<dbReference type="EMBL" id="MU001502">
    <property type="protein sequence ID" value="KAF2443677.1"/>
    <property type="molecule type" value="Genomic_DNA"/>
</dbReference>
<accession>A0A9P4UC14</accession>
<dbReference type="Gene3D" id="1.10.630.10">
    <property type="entry name" value="Cytochrome P450"/>
    <property type="match status" value="1"/>
</dbReference>
<reference evidence="3" key="1">
    <citation type="journal article" date="2020" name="Stud. Mycol.">
        <title>101 Dothideomycetes genomes: a test case for predicting lifestyles and emergence of pathogens.</title>
        <authorList>
            <person name="Haridas S."/>
            <person name="Albert R."/>
            <person name="Binder M."/>
            <person name="Bloem J."/>
            <person name="Labutti K."/>
            <person name="Salamov A."/>
            <person name="Andreopoulos B."/>
            <person name="Baker S."/>
            <person name="Barry K."/>
            <person name="Bills G."/>
            <person name="Bluhm B."/>
            <person name="Cannon C."/>
            <person name="Castanera R."/>
            <person name="Culley D."/>
            <person name="Daum C."/>
            <person name="Ezra D."/>
            <person name="Gonzalez J."/>
            <person name="Henrissat B."/>
            <person name="Kuo A."/>
            <person name="Liang C."/>
            <person name="Lipzen A."/>
            <person name="Lutzoni F."/>
            <person name="Magnuson J."/>
            <person name="Mondo S."/>
            <person name="Nolan M."/>
            <person name="Ohm R."/>
            <person name="Pangilinan J."/>
            <person name="Park H.-J."/>
            <person name="Ramirez L."/>
            <person name="Alfaro M."/>
            <person name="Sun H."/>
            <person name="Tritt A."/>
            <person name="Yoshinaga Y."/>
            <person name="Zwiers L.-H."/>
            <person name="Turgeon B."/>
            <person name="Goodwin S."/>
            <person name="Spatafora J."/>
            <person name="Crous P."/>
            <person name="Grigoriev I."/>
        </authorList>
    </citation>
    <scope>NUCLEOTIDE SEQUENCE</scope>
    <source>
        <strain evidence="3">CBS 690.94</strain>
    </source>
</reference>
<evidence type="ECO:0000313" key="3">
    <source>
        <dbReference type="EMBL" id="KAF2443677.1"/>
    </source>
</evidence>
<dbReference type="Pfam" id="PF00067">
    <property type="entry name" value="p450"/>
    <property type="match status" value="1"/>
</dbReference>
<dbReference type="CDD" id="cd11062">
    <property type="entry name" value="CYP58-like"/>
    <property type="match status" value="1"/>
</dbReference>
<dbReference type="GO" id="GO:0005506">
    <property type="term" value="F:iron ion binding"/>
    <property type="evidence" value="ECO:0007669"/>
    <property type="project" value="InterPro"/>
</dbReference>
<dbReference type="PRINTS" id="PR00463">
    <property type="entry name" value="EP450I"/>
</dbReference>
<dbReference type="InterPro" id="IPR036396">
    <property type="entry name" value="Cyt_P450_sf"/>
</dbReference>
<protein>
    <submittedName>
        <fullName evidence="3">Benzoate 4-monooxygenase cytochrome p450</fullName>
    </submittedName>
</protein>
<evidence type="ECO:0000256" key="1">
    <source>
        <dbReference type="ARBA" id="ARBA00010617"/>
    </source>
</evidence>
<dbReference type="PANTHER" id="PTHR24305:SF166">
    <property type="entry name" value="CYTOCHROME P450 12A4, MITOCHONDRIAL-RELATED"/>
    <property type="match status" value="1"/>
</dbReference>
<dbReference type="PANTHER" id="PTHR24305">
    <property type="entry name" value="CYTOCHROME P450"/>
    <property type="match status" value="1"/>
</dbReference>
<dbReference type="OrthoDB" id="1470350at2759"/>
<gene>
    <name evidence="3" type="ORF">P171DRAFT_486399</name>
</gene>
<dbReference type="AlphaFoldDB" id="A0A9P4UC14"/>
<dbReference type="InterPro" id="IPR002401">
    <property type="entry name" value="Cyt_P450_E_grp-I"/>
</dbReference>
<dbReference type="InterPro" id="IPR050121">
    <property type="entry name" value="Cytochrome_P450_monoxygenase"/>
</dbReference>
<evidence type="ECO:0000256" key="2">
    <source>
        <dbReference type="PIRSR" id="PIRSR602401-1"/>
    </source>
</evidence>
<sequence>MTVAILELAAAFLVVVVIYHVVSVYTSPLSRIPSAGFGAAFSRLAWAFPHEYNGTITIDLPKLHEKLGNTASHDSQYDCRNNISSKSPGPLIRIAPNEVSFYSRETYETVHKVGSKFRKDPRVYGEFVQGGHPALFSITDPVEHAKRRRIMAQLFSRSKVPQLEKLIVAHVERFVSKIAEGEETVDVGVAARALEVDIMSDFSFGTPIQAVDAWASGTQLAMVEKNDKKATWMPVLTTFPLLCDLWDQLENFMFRITGWRTQYTKGLADFQEWCQETWQVALSTTSPNGFPNLIETLCNAGLPSETALSEARENLGPGTDTTSATLAHILWALAHNPSYQNALYEDMVAVGFSTNMTVLENIPRLQACVKEGIRWAGAAAAMLPRIVPPAGIVLHGRFIPEGTVLTSSPIWYLHDRTAYPNPKVFDPYRWLTTDAHDISDNRLRDRFYIPFSRGANVCLGAHFSYLELYVSVAQMVRNFYLEPREPAHSTRDQALGQDWIPVPLPGRKEWVAAVTVGKLEVIHRRR</sequence>
<comment type="caution">
    <text evidence="3">The sequence shown here is derived from an EMBL/GenBank/DDBJ whole genome shotgun (WGS) entry which is preliminary data.</text>
</comment>
<evidence type="ECO:0000313" key="4">
    <source>
        <dbReference type="Proteomes" id="UP000799764"/>
    </source>
</evidence>
<comment type="cofactor">
    <cofactor evidence="2">
        <name>heme</name>
        <dbReference type="ChEBI" id="CHEBI:30413"/>
    </cofactor>
</comment>
<dbReference type="InterPro" id="IPR001128">
    <property type="entry name" value="Cyt_P450"/>
</dbReference>
<dbReference type="SUPFAM" id="SSF48264">
    <property type="entry name" value="Cytochrome P450"/>
    <property type="match status" value="1"/>
</dbReference>
<keyword evidence="4" id="KW-1185">Reference proteome</keyword>
<name>A0A9P4UC14_9PLEO</name>
<dbReference type="GO" id="GO:0020037">
    <property type="term" value="F:heme binding"/>
    <property type="evidence" value="ECO:0007669"/>
    <property type="project" value="InterPro"/>
</dbReference>
<comment type="similarity">
    <text evidence="1">Belongs to the cytochrome P450 family.</text>
</comment>
<dbReference type="PRINTS" id="PR00385">
    <property type="entry name" value="P450"/>
</dbReference>
<feature type="binding site" description="axial binding residue" evidence="2">
    <location>
        <position position="458"/>
    </location>
    <ligand>
        <name>heme</name>
        <dbReference type="ChEBI" id="CHEBI:30413"/>
    </ligand>
    <ligandPart>
        <name>Fe</name>
        <dbReference type="ChEBI" id="CHEBI:18248"/>
    </ligandPart>
</feature>
<keyword evidence="2" id="KW-0408">Iron</keyword>
<dbReference type="GO" id="GO:0004497">
    <property type="term" value="F:monooxygenase activity"/>
    <property type="evidence" value="ECO:0007669"/>
    <property type="project" value="InterPro"/>
</dbReference>
<keyword evidence="2" id="KW-0479">Metal-binding</keyword>
<dbReference type="GO" id="GO:0016705">
    <property type="term" value="F:oxidoreductase activity, acting on paired donors, with incorporation or reduction of molecular oxygen"/>
    <property type="evidence" value="ECO:0007669"/>
    <property type="project" value="InterPro"/>
</dbReference>